<dbReference type="Pfam" id="PF24813">
    <property type="entry name" value="DUF7709"/>
    <property type="match status" value="1"/>
</dbReference>
<dbReference type="Proteomes" id="UP000239709">
    <property type="component" value="Chromosome"/>
</dbReference>
<dbReference type="InterPro" id="IPR056126">
    <property type="entry name" value="DUF7709"/>
</dbReference>
<accession>A0A2S0MFP3</accession>
<protein>
    <recommendedName>
        <fullName evidence="1">DUF7709 domain-containing protein</fullName>
    </recommendedName>
</protein>
<proteinExistence type="predicted"/>
<feature type="domain" description="DUF7709" evidence="1">
    <location>
        <begin position="11"/>
        <end position="103"/>
    </location>
</feature>
<organism evidence="2 3">
    <name type="scientific">Ottowia oryzae</name>
    <dbReference type="NCBI Taxonomy" id="2109914"/>
    <lineage>
        <taxon>Bacteria</taxon>
        <taxon>Pseudomonadati</taxon>
        <taxon>Pseudomonadota</taxon>
        <taxon>Betaproteobacteria</taxon>
        <taxon>Burkholderiales</taxon>
        <taxon>Comamonadaceae</taxon>
        <taxon>Ottowia</taxon>
    </lineage>
</organism>
<dbReference type="OrthoDB" id="964218at2"/>
<sequence length="112" mass="12022">MTGQPIAQTDALRQVNQKIVEDGQTLPAVTLKDGTRVQTGTVATVLCNIGLYNQGERGAVERELEMAIPTLFKVGLFDLFPPAQWASPDNPGRSLVGQLAADYARRNAQPSG</sequence>
<dbReference type="EMBL" id="CP027666">
    <property type="protein sequence ID" value="AVO34715.1"/>
    <property type="molecule type" value="Genomic_DNA"/>
</dbReference>
<evidence type="ECO:0000313" key="2">
    <source>
        <dbReference type="EMBL" id="AVO34715.1"/>
    </source>
</evidence>
<evidence type="ECO:0000313" key="3">
    <source>
        <dbReference type="Proteomes" id="UP000239709"/>
    </source>
</evidence>
<dbReference type="AlphaFoldDB" id="A0A2S0MFP3"/>
<reference evidence="2 3" key="1">
    <citation type="submission" date="2018-03" db="EMBL/GenBank/DDBJ databases">
        <title>Genome sequencing of Ottowia sp.</title>
        <authorList>
            <person name="Kim S.-J."/>
            <person name="Heo J."/>
            <person name="Kwon S.-W."/>
        </authorList>
    </citation>
    <scope>NUCLEOTIDE SEQUENCE [LARGE SCALE GENOMIC DNA]</scope>
    <source>
        <strain evidence="2 3">KADR8-3</strain>
    </source>
</reference>
<gene>
    <name evidence="2" type="ORF">C6570_11125</name>
</gene>
<keyword evidence="3" id="KW-1185">Reference proteome</keyword>
<evidence type="ECO:0000259" key="1">
    <source>
        <dbReference type="Pfam" id="PF24813"/>
    </source>
</evidence>
<name>A0A2S0MFP3_9BURK</name>
<dbReference type="RefSeq" id="WP_106703267.1">
    <property type="nucleotide sequence ID" value="NZ_CP027666.1"/>
</dbReference>
<dbReference type="KEGG" id="otk:C6570_11125"/>